<evidence type="ECO:0000313" key="3">
    <source>
        <dbReference type="Proteomes" id="UP000799324"/>
    </source>
</evidence>
<sequence>MTDQTSSDPYLSEYPPDCKVNPDIQALIRHYYTQVDTQGRHVEYSECFAEDGVLVVPQGREFHGRDAIRDVHQGMWSGVAKRVHRPTKIYPFGNDASEVTIIGTVEYWPDDGSYLKKDMAAVAKYQKNLRTGLVEMSRLQVWLTS</sequence>
<proteinExistence type="predicted"/>
<protein>
    <recommendedName>
        <fullName evidence="1">SnoaL-like domain-containing protein</fullName>
    </recommendedName>
</protein>
<dbReference type="InterPro" id="IPR032710">
    <property type="entry name" value="NTF2-like_dom_sf"/>
</dbReference>
<dbReference type="Pfam" id="PF12680">
    <property type="entry name" value="SnoaL_2"/>
    <property type="match status" value="1"/>
</dbReference>
<keyword evidence="3" id="KW-1185">Reference proteome</keyword>
<dbReference type="EMBL" id="MU004307">
    <property type="protein sequence ID" value="KAF2659435.1"/>
    <property type="molecule type" value="Genomic_DNA"/>
</dbReference>
<dbReference type="OrthoDB" id="3468019at2759"/>
<gene>
    <name evidence="2" type="ORF">K491DRAFT_712711</name>
</gene>
<name>A0A6A6THG5_9PLEO</name>
<dbReference type="InterPro" id="IPR037401">
    <property type="entry name" value="SnoaL-like"/>
</dbReference>
<feature type="domain" description="SnoaL-like" evidence="1">
    <location>
        <begin position="29"/>
        <end position="107"/>
    </location>
</feature>
<dbReference type="Proteomes" id="UP000799324">
    <property type="component" value="Unassembled WGS sequence"/>
</dbReference>
<accession>A0A6A6THG5</accession>
<evidence type="ECO:0000313" key="2">
    <source>
        <dbReference type="EMBL" id="KAF2659435.1"/>
    </source>
</evidence>
<evidence type="ECO:0000259" key="1">
    <source>
        <dbReference type="Pfam" id="PF12680"/>
    </source>
</evidence>
<dbReference type="Gene3D" id="3.10.450.50">
    <property type="match status" value="1"/>
</dbReference>
<reference evidence="2" key="1">
    <citation type="journal article" date="2020" name="Stud. Mycol.">
        <title>101 Dothideomycetes genomes: a test case for predicting lifestyles and emergence of pathogens.</title>
        <authorList>
            <person name="Haridas S."/>
            <person name="Albert R."/>
            <person name="Binder M."/>
            <person name="Bloem J."/>
            <person name="Labutti K."/>
            <person name="Salamov A."/>
            <person name="Andreopoulos B."/>
            <person name="Baker S."/>
            <person name="Barry K."/>
            <person name="Bills G."/>
            <person name="Bluhm B."/>
            <person name="Cannon C."/>
            <person name="Castanera R."/>
            <person name="Culley D."/>
            <person name="Daum C."/>
            <person name="Ezra D."/>
            <person name="Gonzalez J."/>
            <person name="Henrissat B."/>
            <person name="Kuo A."/>
            <person name="Liang C."/>
            <person name="Lipzen A."/>
            <person name="Lutzoni F."/>
            <person name="Magnuson J."/>
            <person name="Mondo S."/>
            <person name="Nolan M."/>
            <person name="Ohm R."/>
            <person name="Pangilinan J."/>
            <person name="Park H.-J."/>
            <person name="Ramirez L."/>
            <person name="Alfaro M."/>
            <person name="Sun H."/>
            <person name="Tritt A."/>
            <person name="Yoshinaga Y."/>
            <person name="Zwiers L.-H."/>
            <person name="Turgeon B."/>
            <person name="Goodwin S."/>
            <person name="Spatafora J."/>
            <person name="Crous P."/>
            <person name="Grigoriev I."/>
        </authorList>
    </citation>
    <scope>NUCLEOTIDE SEQUENCE</scope>
    <source>
        <strain evidence="2">CBS 122681</strain>
    </source>
</reference>
<organism evidence="2 3">
    <name type="scientific">Lophiostoma macrostomum CBS 122681</name>
    <dbReference type="NCBI Taxonomy" id="1314788"/>
    <lineage>
        <taxon>Eukaryota</taxon>
        <taxon>Fungi</taxon>
        <taxon>Dikarya</taxon>
        <taxon>Ascomycota</taxon>
        <taxon>Pezizomycotina</taxon>
        <taxon>Dothideomycetes</taxon>
        <taxon>Pleosporomycetidae</taxon>
        <taxon>Pleosporales</taxon>
        <taxon>Lophiostomataceae</taxon>
        <taxon>Lophiostoma</taxon>
    </lineage>
</organism>
<dbReference type="AlphaFoldDB" id="A0A6A6THG5"/>
<dbReference type="SUPFAM" id="SSF54427">
    <property type="entry name" value="NTF2-like"/>
    <property type="match status" value="1"/>
</dbReference>